<proteinExistence type="predicted"/>
<gene>
    <name evidence="2" type="ORF">G6011_07143</name>
</gene>
<comment type="caution">
    <text evidence="2">The sequence shown here is derived from an EMBL/GenBank/DDBJ whole genome shotgun (WGS) entry which is preliminary data.</text>
</comment>
<reference evidence="2" key="1">
    <citation type="submission" date="2021-07" db="EMBL/GenBank/DDBJ databases">
        <title>Genome Resource of American Ginseng Black Spot Pathogen Alternaria panax.</title>
        <authorList>
            <person name="Qiu C."/>
            <person name="Wang W."/>
            <person name="Liu Z."/>
        </authorList>
    </citation>
    <scope>NUCLEOTIDE SEQUENCE</scope>
    <source>
        <strain evidence="2">BNCC115425</strain>
    </source>
</reference>
<keyword evidence="3" id="KW-1185">Reference proteome</keyword>
<name>A0AAD4F967_9PLEO</name>
<accession>A0AAD4F967</accession>
<feature type="region of interest" description="Disordered" evidence="1">
    <location>
        <begin position="39"/>
        <end position="65"/>
    </location>
</feature>
<evidence type="ECO:0000313" key="3">
    <source>
        <dbReference type="Proteomes" id="UP001199106"/>
    </source>
</evidence>
<sequence>MYINWKKMMKKKKQDGYHIDAIEALIDLNRKIMSENGARSRGAVISGTGTTRKPEGDSGAENTHPETSFLTIAKFPPATQKMWRTVDDVYPEVTRTEEEKRLEYLINGQHPWSKYFL</sequence>
<dbReference type="EMBL" id="JAANER010000010">
    <property type="protein sequence ID" value="KAG9185812.1"/>
    <property type="molecule type" value="Genomic_DNA"/>
</dbReference>
<dbReference type="AlphaFoldDB" id="A0AAD4F967"/>
<dbReference type="Proteomes" id="UP001199106">
    <property type="component" value="Unassembled WGS sequence"/>
</dbReference>
<evidence type="ECO:0000256" key="1">
    <source>
        <dbReference type="SAM" id="MobiDB-lite"/>
    </source>
</evidence>
<protein>
    <submittedName>
        <fullName evidence="2">Uncharacterized protein</fullName>
    </submittedName>
</protein>
<organism evidence="2 3">
    <name type="scientific">Alternaria panax</name>
    <dbReference type="NCBI Taxonomy" id="48097"/>
    <lineage>
        <taxon>Eukaryota</taxon>
        <taxon>Fungi</taxon>
        <taxon>Dikarya</taxon>
        <taxon>Ascomycota</taxon>
        <taxon>Pezizomycotina</taxon>
        <taxon>Dothideomycetes</taxon>
        <taxon>Pleosporomycetidae</taxon>
        <taxon>Pleosporales</taxon>
        <taxon>Pleosporineae</taxon>
        <taxon>Pleosporaceae</taxon>
        <taxon>Alternaria</taxon>
        <taxon>Alternaria sect. Panax</taxon>
    </lineage>
</organism>
<evidence type="ECO:0000313" key="2">
    <source>
        <dbReference type="EMBL" id="KAG9185812.1"/>
    </source>
</evidence>